<evidence type="ECO:0000313" key="10">
    <source>
        <dbReference type="Ensembl" id="ENSORLP00015033694.1"/>
    </source>
</evidence>
<dbReference type="InterPro" id="IPR013783">
    <property type="entry name" value="Ig-like_fold"/>
</dbReference>
<evidence type="ECO:0000256" key="7">
    <source>
        <dbReference type="ARBA" id="ARBA00023319"/>
    </source>
</evidence>
<evidence type="ECO:0000256" key="2">
    <source>
        <dbReference type="ARBA" id="ARBA00009564"/>
    </source>
</evidence>
<keyword evidence="7" id="KW-0393">Immunoglobulin domain</keyword>
<accession>A0A3P9JNA9</accession>
<dbReference type="InterPro" id="IPR050160">
    <property type="entry name" value="MHC/Immunoglobulin"/>
</dbReference>
<organism evidence="10 11">
    <name type="scientific">Oryzias latipes</name>
    <name type="common">Japanese rice fish</name>
    <name type="synonym">Japanese killifish</name>
    <dbReference type="NCBI Taxonomy" id="8090"/>
    <lineage>
        <taxon>Eukaryota</taxon>
        <taxon>Metazoa</taxon>
        <taxon>Chordata</taxon>
        <taxon>Craniata</taxon>
        <taxon>Vertebrata</taxon>
        <taxon>Euteleostomi</taxon>
        <taxon>Actinopterygii</taxon>
        <taxon>Neopterygii</taxon>
        <taxon>Teleostei</taxon>
        <taxon>Neoteleostei</taxon>
        <taxon>Acanthomorphata</taxon>
        <taxon>Ovalentaria</taxon>
        <taxon>Atherinomorphae</taxon>
        <taxon>Beloniformes</taxon>
        <taxon>Adrianichthyidae</taxon>
        <taxon>Oryziinae</taxon>
        <taxon>Oryzias</taxon>
    </lineage>
</organism>
<sequence length="130" mass="14433">MKGIVVTVVLLVCMDLGVSIKERNEQAPKVQVYSRLPGTLGKQNTLICHTSGFHPPEISIKLLKNGNELPGGGQTDLAFEESWHYHLTKHAPFTPEKGESYTCVVTHTTGTKTYTWGTFAHVFFFPISEN</sequence>
<keyword evidence="8" id="KW-0732">Signal</keyword>
<dbReference type="PROSITE" id="PS50835">
    <property type="entry name" value="IG_LIKE"/>
    <property type="match status" value="1"/>
</dbReference>
<dbReference type="InterPro" id="IPR003006">
    <property type="entry name" value="Ig/MHC_CS"/>
</dbReference>
<dbReference type="GO" id="GO:0002474">
    <property type="term" value="P:antigen processing and presentation of peptide antigen via MHC class I"/>
    <property type="evidence" value="ECO:0007669"/>
    <property type="project" value="UniProtKB-KW"/>
</dbReference>
<dbReference type="InterPro" id="IPR007110">
    <property type="entry name" value="Ig-like_dom"/>
</dbReference>
<feature type="chain" id="PRO_5017932761" description="Beta-2-microglobulin" evidence="8">
    <location>
        <begin position="20"/>
        <end position="130"/>
    </location>
</feature>
<dbReference type="Gene3D" id="2.60.40.10">
    <property type="entry name" value="Immunoglobulins"/>
    <property type="match status" value="1"/>
</dbReference>
<reference evidence="10" key="3">
    <citation type="submission" date="2025-08" db="UniProtKB">
        <authorList>
            <consortium name="Ensembl"/>
        </authorList>
    </citation>
    <scope>IDENTIFICATION</scope>
    <source>
        <strain evidence="10">HSOK</strain>
    </source>
</reference>
<dbReference type="PROSITE" id="PS00290">
    <property type="entry name" value="IG_MHC"/>
    <property type="match status" value="1"/>
</dbReference>
<evidence type="ECO:0000259" key="9">
    <source>
        <dbReference type="PROSITE" id="PS50835"/>
    </source>
</evidence>
<feature type="domain" description="Ig-like" evidence="9">
    <location>
        <begin position="28"/>
        <end position="115"/>
    </location>
</feature>
<reference evidence="10" key="4">
    <citation type="submission" date="2025-09" db="UniProtKB">
        <authorList>
            <consortium name="Ensembl"/>
        </authorList>
    </citation>
    <scope>IDENTIFICATION</scope>
    <source>
        <strain evidence="10">HSOK</strain>
    </source>
</reference>
<protein>
    <recommendedName>
        <fullName evidence="3">Beta-2-microglobulin</fullName>
    </recommendedName>
</protein>
<dbReference type="SUPFAM" id="SSF48726">
    <property type="entry name" value="Immunoglobulin"/>
    <property type="match status" value="1"/>
</dbReference>
<keyword evidence="6" id="KW-0391">Immunity</keyword>
<evidence type="ECO:0000313" key="11">
    <source>
        <dbReference type="Proteomes" id="UP000265200"/>
    </source>
</evidence>
<dbReference type="GO" id="GO:0005576">
    <property type="term" value="C:extracellular region"/>
    <property type="evidence" value="ECO:0007669"/>
    <property type="project" value="UniProtKB-SubCell"/>
</dbReference>
<evidence type="ECO:0000256" key="8">
    <source>
        <dbReference type="SAM" id="SignalP"/>
    </source>
</evidence>
<name>A0A3P9JNA9_ORYLA</name>
<evidence type="ECO:0000256" key="4">
    <source>
        <dbReference type="ARBA" id="ARBA00022451"/>
    </source>
</evidence>
<evidence type="ECO:0000256" key="3">
    <source>
        <dbReference type="ARBA" id="ARBA00018767"/>
    </source>
</evidence>
<dbReference type="Pfam" id="PF07654">
    <property type="entry name" value="C1-set"/>
    <property type="match status" value="1"/>
</dbReference>
<proteinExistence type="inferred from homology"/>
<comment type="similarity">
    <text evidence="2">Belongs to the beta-2-microglobulin family.</text>
</comment>
<evidence type="ECO:0000256" key="1">
    <source>
        <dbReference type="ARBA" id="ARBA00004613"/>
    </source>
</evidence>
<keyword evidence="4" id="KW-0490">MHC I</keyword>
<comment type="subcellular location">
    <subcellularLocation>
        <location evidence="1">Secreted</location>
    </subcellularLocation>
</comment>
<dbReference type="InterPro" id="IPR036179">
    <property type="entry name" value="Ig-like_dom_sf"/>
</dbReference>
<dbReference type="PANTHER" id="PTHR19944:SF62">
    <property type="entry name" value="BETA-2-MICROGLOBULIN"/>
    <property type="match status" value="1"/>
</dbReference>
<dbReference type="GO" id="GO:0042612">
    <property type="term" value="C:MHC class I protein complex"/>
    <property type="evidence" value="ECO:0007669"/>
    <property type="project" value="UniProtKB-KW"/>
</dbReference>
<dbReference type="PANTHER" id="PTHR19944">
    <property type="entry name" value="MHC CLASS II-RELATED"/>
    <property type="match status" value="1"/>
</dbReference>
<keyword evidence="5" id="KW-0964">Secreted</keyword>
<evidence type="ECO:0000256" key="5">
    <source>
        <dbReference type="ARBA" id="ARBA00022525"/>
    </source>
</evidence>
<feature type="signal peptide" evidence="8">
    <location>
        <begin position="1"/>
        <end position="19"/>
    </location>
</feature>
<dbReference type="SMART" id="SM00407">
    <property type="entry name" value="IGc1"/>
    <property type="match status" value="1"/>
</dbReference>
<reference key="1">
    <citation type="journal article" date="2007" name="Nature">
        <title>The medaka draft genome and insights into vertebrate genome evolution.</title>
        <authorList>
            <person name="Kasahara M."/>
            <person name="Naruse K."/>
            <person name="Sasaki S."/>
            <person name="Nakatani Y."/>
            <person name="Qu W."/>
            <person name="Ahsan B."/>
            <person name="Yamada T."/>
            <person name="Nagayasu Y."/>
            <person name="Doi K."/>
            <person name="Kasai Y."/>
            <person name="Jindo T."/>
            <person name="Kobayashi D."/>
            <person name="Shimada A."/>
            <person name="Toyoda A."/>
            <person name="Kuroki Y."/>
            <person name="Fujiyama A."/>
            <person name="Sasaki T."/>
            <person name="Shimizu A."/>
            <person name="Asakawa S."/>
            <person name="Shimizu N."/>
            <person name="Hashimoto S."/>
            <person name="Yang J."/>
            <person name="Lee Y."/>
            <person name="Matsushima K."/>
            <person name="Sugano S."/>
            <person name="Sakaizumi M."/>
            <person name="Narita T."/>
            <person name="Ohishi K."/>
            <person name="Haga S."/>
            <person name="Ohta F."/>
            <person name="Nomoto H."/>
            <person name="Nogata K."/>
            <person name="Morishita T."/>
            <person name="Endo T."/>
            <person name="Shin-I T."/>
            <person name="Takeda H."/>
            <person name="Morishita S."/>
            <person name="Kohara Y."/>
        </authorList>
    </citation>
    <scope>NUCLEOTIDE SEQUENCE [LARGE SCALE GENOMIC DNA]</scope>
    <source>
        <strain>Hd-rR</strain>
    </source>
</reference>
<dbReference type="AlphaFoldDB" id="A0A3P9JNA9"/>
<reference evidence="10 11" key="2">
    <citation type="submission" date="2017-04" db="EMBL/GenBank/DDBJ databases">
        <title>CpG methylation of centromeres and impact of large insertions on vertebrate speciation.</title>
        <authorList>
            <person name="Ichikawa K."/>
            <person name="Yoshimura J."/>
            <person name="Morishita S."/>
        </authorList>
    </citation>
    <scope>NUCLEOTIDE SEQUENCE</scope>
    <source>
        <strain evidence="10 11">HSOK</strain>
    </source>
</reference>
<dbReference type="Proteomes" id="UP000265200">
    <property type="component" value="Chromosome 23"/>
</dbReference>
<dbReference type="InterPro" id="IPR003597">
    <property type="entry name" value="Ig_C1-set"/>
</dbReference>
<evidence type="ECO:0000256" key="6">
    <source>
        <dbReference type="ARBA" id="ARBA00022859"/>
    </source>
</evidence>
<dbReference type="Ensembl" id="ENSORLT00015026830.1">
    <property type="protein sequence ID" value="ENSORLP00015033694.1"/>
    <property type="gene ID" value="ENSORLG00015019218.1"/>
</dbReference>